<accession>A0A160V867</accession>
<dbReference type="Gene3D" id="3.30.70.100">
    <property type="match status" value="1"/>
</dbReference>
<dbReference type="Pfam" id="PF07978">
    <property type="entry name" value="NIPSNAP"/>
    <property type="match status" value="1"/>
</dbReference>
<dbReference type="AlphaFoldDB" id="A0A160V867"/>
<gene>
    <name evidence="2" type="ORF">MGWOODY_Clf1082</name>
</gene>
<proteinExistence type="predicted"/>
<feature type="domain" description="NIPSNAP" evidence="1">
    <location>
        <begin position="4"/>
        <end position="90"/>
    </location>
</feature>
<dbReference type="InterPro" id="IPR011008">
    <property type="entry name" value="Dimeric_a/b-barrel"/>
</dbReference>
<protein>
    <recommendedName>
        <fullName evidence="1">NIPSNAP domain-containing protein</fullName>
    </recommendedName>
</protein>
<name>A0A160V867_9ZZZZ</name>
<reference evidence="2" key="1">
    <citation type="submission" date="2015-10" db="EMBL/GenBank/DDBJ databases">
        <authorList>
            <person name="Gilbert D.G."/>
        </authorList>
    </citation>
    <scope>NUCLEOTIDE SEQUENCE</scope>
</reference>
<dbReference type="SUPFAM" id="SSF54909">
    <property type="entry name" value="Dimeric alpha+beta barrel"/>
    <property type="match status" value="1"/>
</dbReference>
<sequence length="106" mass="12686">MFLELRQYTTHPSQRNNWVKFMEDVIIPFQVSKGMVIVGSFVGEQDENLYVWIRRFESERERERLYEAVYQSDEWVNNIAPKIPEMLDRDKIVVTRIEPTPASVIH</sequence>
<organism evidence="2">
    <name type="scientific">hydrothermal vent metagenome</name>
    <dbReference type="NCBI Taxonomy" id="652676"/>
    <lineage>
        <taxon>unclassified sequences</taxon>
        <taxon>metagenomes</taxon>
        <taxon>ecological metagenomes</taxon>
    </lineage>
</organism>
<evidence type="ECO:0000259" key="1">
    <source>
        <dbReference type="Pfam" id="PF07978"/>
    </source>
</evidence>
<evidence type="ECO:0000313" key="2">
    <source>
        <dbReference type="EMBL" id="CUV01345.1"/>
    </source>
</evidence>
<dbReference type="InterPro" id="IPR012577">
    <property type="entry name" value="NIPSNAP"/>
</dbReference>
<dbReference type="EMBL" id="FAXA01000054">
    <property type="protein sequence ID" value="CUV01345.1"/>
    <property type="molecule type" value="Genomic_DNA"/>
</dbReference>